<dbReference type="Proteomes" id="UP000024837">
    <property type="component" value="Unassembled WGS sequence"/>
</dbReference>
<dbReference type="HOGENOM" id="CLU_2038023_0_0_1"/>
<dbReference type="EMBL" id="KI966372">
    <property type="protein sequence ID" value="EWC48574.1"/>
    <property type="molecule type" value="Genomic_DNA"/>
</dbReference>
<accession>W7HYJ6</accession>
<organism evidence="2 3">
    <name type="scientific">Drechslerella stenobrocha 248</name>
    <dbReference type="NCBI Taxonomy" id="1043628"/>
    <lineage>
        <taxon>Eukaryota</taxon>
        <taxon>Fungi</taxon>
        <taxon>Dikarya</taxon>
        <taxon>Ascomycota</taxon>
        <taxon>Pezizomycotina</taxon>
        <taxon>Orbiliomycetes</taxon>
        <taxon>Orbiliales</taxon>
        <taxon>Orbiliaceae</taxon>
        <taxon>Drechslerella</taxon>
    </lineage>
</organism>
<evidence type="ECO:0000313" key="2">
    <source>
        <dbReference type="EMBL" id="EWC48574.1"/>
    </source>
</evidence>
<dbReference type="AlphaFoldDB" id="W7HYJ6"/>
<evidence type="ECO:0000313" key="3">
    <source>
        <dbReference type="Proteomes" id="UP000024837"/>
    </source>
</evidence>
<keyword evidence="3" id="KW-1185">Reference proteome</keyword>
<protein>
    <submittedName>
        <fullName evidence="2">Uncharacterized protein</fullName>
    </submittedName>
</protein>
<feature type="compositionally biased region" description="Polar residues" evidence="1">
    <location>
        <begin position="108"/>
        <end position="121"/>
    </location>
</feature>
<feature type="region of interest" description="Disordered" evidence="1">
    <location>
        <begin position="98"/>
        <end position="121"/>
    </location>
</feature>
<reference evidence="2 3" key="1">
    <citation type="submission" date="2013-05" db="EMBL/GenBank/DDBJ databases">
        <title>Drechslerella stenobrocha genome reveals carnivorous origination and mechanical trapping mechanism of predatory fungi.</title>
        <authorList>
            <person name="Liu X."/>
            <person name="Zhang W."/>
            <person name="Liu K."/>
        </authorList>
    </citation>
    <scope>NUCLEOTIDE SEQUENCE [LARGE SCALE GENOMIC DNA]</scope>
    <source>
        <strain evidence="2 3">248</strain>
    </source>
</reference>
<gene>
    <name evidence="2" type="ORF">DRE_01796</name>
</gene>
<sequence length="121" mass="14104">MPCSATALPPLQTGPPERWLVSRRRIKFLAEWYNYSRDLPEECKARRWMHLERHGFFDFQTRQLALYMTPTALSLARPTRQYNLDPVVIRLLPADIRPAESESDPSRDISTSPHQRPPTST</sequence>
<name>W7HYJ6_9PEZI</name>
<feature type="compositionally biased region" description="Basic and acidic residues" evidence="1">
    <location>
        <begin position="98"/>
        <end position="107"/>
    </location>
</feature>
<proteinExistence type="predicted"/>
<evidence type="ECO:0000256" key="1">
    <source>
        <dbReference type="SAM" id="MobiDB-lite"/>
    </source>
</evidence>